<feature type="non-terminal residue" evidence="1">
    <location>
        <position position="55"/>
    </location>
</feature>
<organism evidence="1 2">
    <name type="scientific">Nguyenibacter vanlangensis</name>
    <dbReference type="NCBI Taxonomy" id="1216886"/>
    <lineage>
        <taxon>Bacteria</taxon>
        <taxon>Pseudomonadati</taxon>
        <taxon>Pseudomonadota</taxon>
        <taxon>Alphaproteobacteria</taxon>
        <taxon>Acetobacterales</taxon>
        <taxon>Acetobacteraceae</taxon>
        <taxon>Nguyenibacter</taxon>
    </lineage>
</organism>
<dbReference type="EMBL" id="JABXXP010000792">
    <property type="protein sequence ID" value="NVN13212.1"/>
    <property type="molecule type" value="Genomic_DNA"/>
</dbReference>
<gene>
    <name evidence="1" type="ORF">HUK84_19080</name>
</gene>
<proteinExistence type="predicted"/>
<dbReference type="Proteomes" id="UP000534870">
    <property type="component" value="Unassembled WGS sequence"/>
</dbReference>
<reference evidence="1 2" key="1">
    <citation type="submission" date="2020-06" db="EMBL/GenBank/DDBJ databases">
        <title>Description of novel acetic acid bacteria.</title>
        <authorList>
            <person name="Sombolestani A."/>
        </authorList>
    </citation>
    <scope>NUCLEOTIDE SEQUENCE [LARGE SCALE GENOMIC DNA]</scope>
    <source>
        <strain evidence="1 2">LMG 31431</strain>
    </source>
</reference>
<accession>A0A7Y7IZV9</accession>
<dbReference type="AlphaFoldDB" id="A0A7Y7IZV9"/>
<comment type="caution">
    <text evidence="1">The sequence shown here is derived from an EMBL/GenBank/DDBJ whole genome shotgun (WGS) entry which is preliminary data.</text>
</comment>
<protein>
    <submittedName>
        <fullName evidence="1">Uncharacterized protein</fullName>
    </submittedName>
</protein>
<sequence length="55" mass="5377">MADGNARIADAGVVDARVADAGVVDARSVAATGTQALERGIAVIDAVAAGRRTLA</sequence>
<evidence type="ECO:0000313" key="2">
    <source>
        <dbReference type="Proteomes" id="UP000534870"/>
    </source>
</evidence>
<name>A0A7Y7IZV9_9PROT</name>
<evidence type="ECO:0000313" key="1">
    <source>
        <dbReference type="EMBL" id="NVN13212.1"/>
    </source>
</evidence>